<evidence type="ECO:0000313" key="3">
    <source>
        <dbReference type="Proteomes" id="UP000029227"/>
    </source>
</evidence>
<gene>
    <name evidence="2" type="ORF">JCM19237_5541</name>
</gene>
<dbReference type="AlphaFoldDB" id="A0A090QK65"/>
<evidence type="ECO:0000256" key="1">
    <source>
        <dbReference type="SAM" id="Phobius"/>
    </source>
</evidence>
<name>A0A090QK65_9GAMM</name>
<keyword evidence="1" id="KW-1133">Transmembrane helix</keyword>
<accession>A0A090QK65</accession>
<keyword evidence="1" id="KW-0472">Membrane</keyword>
<dbReference type="Proteomes" id="UP000029227">
    <property type="component" value="Unassembled WGS sequence"/>
</dbReference>
<feature type="transmembrane region" description="Helical" evidence="1">
    <location>
        <begin position="15"/>
        <end position="38"/>
    </location>
</feature>
<evidence type="ECO:0000313" key="2">
    <source>
        <dbReference type="EMBL" id="GAL02648.1"/>
    </source>
</evidence>
<organism evidence="2 3">
    <name type="scientific">Photobacterium aphoticum</name>
    <dbReference type="NCBI Taxonomy" id="754436"/>
    <lineage>
        <taxon>Bacteria</taxon>
        <taxon>Pseudomonadati</taxon>
        <taxon>Pseudomonadota</taxon>
        <taxon>Gammaproteobacteria</taxon>
        <taxon>Vibrionales</taxon>
        <taxon>Vibrionaceae</taxon>
        <taxon>Photobacterium</taxon>
    </lineage>
</organism>
<proteinExistence type="predicted"/>
<sequence>MVAVYGWAYFDNEAFVQGFTDLILSWIFPLVAIIVLALSPGDTG</sequence>
<comment type="caution">
    <text evidence="2">The sequence shown here is derived from an EMBL/GenBank/DDBJ whole genome shotgun (WGS) entry which is preliminary data.</text>
</comment>
<dbReference type="EMBL" id="BBMN01000001">
    <property type="protein sequence ID" value="GAL02648.1"/>
    <property type="molecule type" value="Genomic_DNA"/>
</dbReference>
<protein>
    <submittedName>
        <fullName evidence="2">Uncharacterized protein</fullName>
    </submittedName>
</protein>
<keyword evidence="1" id="KW-0812">Transmembrane</keyword>
<reference evidence="2 3" key="1">
    <citation type="journal article" date="2014" name="Genome Announc.">
        <title>Draft Genome Sequences of Two Vibrionaceae Species, Vibrio ponticus C121 and Photobacterium aphoticum C119, Isolated as Coral Reef Microbiota.</title>
        <authorList>
            <person name="Al-saari N."/>
            <person name="Meirelles P.M."/>
            <person name="Mino S."/>
            <person name="Suda W."/>
            <person name="Oshima K."/>
            <person name="Hattori M."/>
            <person name="Ohkuma M."/>
            <person name="Thompson F.L."/>
            <person name="Gomez-Gil B."/>
            <person name="Sawabe T."/>
            <person name="Sawabe T."/>
        </authorList>
    </citation>
    <scope>NUCLEOTIDE SEQUENCE [LARGE SCALE GENOMIC DNA]</scope>
    <source>
        <strain evidence="2 3">JCM 19237</strain>
    </source>
</reference>